<organism evidence="1 2">
    <name type="scientific">Shimwellia blattae (strain ATCC 29907 / DSM 4481 / JCM 1650 / NBRC 105725 / CDC 9005-74)</name>
    <name type="common">Escherichia blattae</name>
    <dbReference type="NCBI Taxonomy" id="630626"/>
    <lineage>
        <taxon>Bacteria</taxon>
        <taxon>Pseudomonadati</taxon>
        <taxon>Pseudomonadota</taxon>
        <taxon>Gammaproteobacteria</taxon>
        <taxon>Enterobacterales</taxon>
        <taxon>Enterobacteriaceae</taxon>
        <taxon>Shimwellia</taxon>
    </lineage>
</organism>
<dbReference type="HOGENOM" id="CLU_066206_1_0_6"/>
<dbReference type="Pfam" id="PF13557">
    <property type="entry name" value="Phenol_MetA_deg"/>
    <property type="match status" value="1"/>
</dbReference>
<evidence type="ECO:0000313" key="2">
    <source>
        <dbReference type="Proteomes" id="UP000001955"/>
    </source>
</evidence>
<dbReference type="Proteomes" id="UP000001955">
    <property type="component" value="Chromosome"/>
</dbReference>
<gene>
    <name evidence="1" type="ordered locus">EBL_c36580</name>
</gene>
<reference evidence="1 2" key="1">
    <citation type="journal article" date="2012" name="J. Bacteriol.">
        <title>Complete genome sequence of the B12-producing Shimwellia blattae strain DSM 4481, isolated from a cockroach.</title>
        <authorList>
            <person name="Brzuszkiewicz E."/>
            <person name="Waschkowitz T."/>
            <person name="Wiezer A."/>
            <person name="Daniel R."/>
        </authorList>
    </citation>
    <scope>NUCLEOTIDE SEQUENCE [LARGE SCALE GENOMIC DNA]</scope>
    <source>
        <strain evidence="2">ATCC 29907 / DSM 4481 / JCM 1650 / NBRC 105725 / CDC 9005-74</strain>
    </source>
</reference>
<dbReference type="EMBL" id="CP001560">
    <property type="protein sequence ID" value="AFJ48709.1"/>
    <property type="molecule type" value="Genomic_DNA"/>
</dbReference>
<keyword evidence="2" id="KW-1185">Reference proteome</keyword>
<accession>K6UWZ6</accession>
<dbReference type="eggNOG" id="COG4313">
    <property type="taxonomic scope" value="Bacteria"/>
</dbReference>
<dbReference type="InterPro" id="IPR025737">
    <property type="entry name" value="FApF"/>
</dbReference>
<sequence>MENTGSAKYLIYRAGAFIGSGLRKYMCGALLLAAFPGMAIEPTLSQPAGINNGYTSFFDGFPVAPPGHLAYIGYYRYNHINRLTDNNGNRIQAFGSTRIDSWVANNQFLYTFEKSPFDNATLGLDLIVPVVGFDTDFGGPATLKANHGGIGDIMMAVYLQYNPLLNDRGEVTFIHRLELGVNAPTGAYDSHSDINTGMNQWSFHPTWAATWLPVPRWTINWRLQYLYNFKNDDPASSQPLEWRGEKVRHTQIGQLMFLNFATSWEVVPDWHVGINGYYLKQITDDKVNGDTQKNSREQALGIGPGVMWNYSAQDKFTANFYTETEVRNRGRNSAIVNLVYVHTF</sequence>
<protein>
    <recommendedName>
        <fullName evidence="3">Phenol degradation protein meta</fullName>
    </recommendedName>
</protein>
<evidence type="ECO:0008006" key="3">
    <source>
        <dbReference type="Google" id="ProtNLM"/>
    </source>
</evidence>
<name>I2BDV5_SHIBC</name>
<dbReference type="STRING" id="630626.EBL_c36580"/>
<evidence type="ECO:0000313" key="1">
    <source>
        <dbReference type="EMBL" id="AFJ48709.1"/>
    </source>
</evidence>
<dbReference type="AlphaFoldDB" id="I2BDV5"/>
<dbReference type="OrthoDB" id="191143at2"/>
<accession>I2BDV5</accession>
<proteinExistence type="predicted"/>
<dbReference type="KEGG" id="ebt:EBL_c36580"/>
<dbReference type="RefSeq" id="WP_002445189.1">
    <property type="nucleotide sequence ID" value="NC_017910.1"/>
</dbReference>